<dbReference type="Pfam" id="PF08239">
    <property type="entry name" value="SH3_3"/>
    <property type="match status" value="1"/>
</dbReference>
<dbReference type="GO" id="GO:0008745">
    <property type="term" value="F:N-acetylmuramoyl-L-alanine amidase activity"/>
    <property type="evidence" value="ECO:0007669"/>
    <property type="project" value="InterPro"/>
</dbReference>
<keyword evidence="1" id="KW-0378">Hydrolase</keyword>
<dbReference type="Gene3D" id="3.40.630.40">
    <property type="entry name" value="Zn-dependent exopeptidases"/>
    <property type="match status" value="1"/>
</dbReference>
<dbReference type="GO" id="GO:0009253">
    <property type="term" value="P:peptidoglycan catabolic process"/>
    <property type="evidence" value="ECO:0007669"/>
    <property type="project" value="InterPro"/>
</dbReference>
<dbReference type="PANTHER" id="PTHR30404:SF0">
    <property type="entry name" value="N-ACETYLMURAMOYL-L-ALANINE AMIDASE AMIC"/>
    <property type="match status" value="1"/>
</dbReference>
<gene>
    <name evidence="5" type="ORF">J416_07357</name>
</gene>
<keyword evidence="2" id="KW-0961">Cell wall biogenesis/degradation</keyword>
<dbReference type="PATRIC" id="fig|1308866.3.peg.1487"/>
<dbReference type="AlphaFoldDB" id="N4WLR9"/>
<name>N4WLR9_9BACI</name>
<dbReference type="PANTHER" id="PTHR30404">
    <property type="entry name" value="N-ACETYLMURAMOYL-L-ALANINE AMIDASE"/>
    <property type="match status" value="1"/>
</dbReference>
<dbReference type="PROSITE" id="PS51781">
    <property type="entry name" value="SH3B"/>
    <property type="match status" value="1"/>
</dbReference>
<proteinExistence type="predicted"/>
<accession>N4WLR9</accession>
<dbReference type="InterPro" id="IPR003646">
    <property type="entry name" value="SH3-like_bac-type"/>
</dbReference>
<evidence type="ECO:0000313" key="5">
    <source>
        <dbReference type="EMBL" id="ENH97087.1"/>
    </source>
</evidence>
<evidence type="ECO:0000256" key="2">
    <source>
        <dbReference type="ARBA" id="ARBA00023316"/>
    </source>
</evidence>
<dbReference type="CDD" id="cd02696">
    <property type="entry name" value="MurNAc-LAA"/>
    <property type="match status" value="1"/>
</dbReference>
<reference evidence="5 6" key="1">
    <citation type="submission" date="2013-03" db="EMBL/GenBank/DDBJ databases">
        <title>Draft genome sequence of Gracibacillus halophilus YIM-C55.5, a moderately halophilic and thermophilic organism from the Xiaochaidamu salt lake.</title>
        <authorList>
            <person name="Sugumar T."/>
            <person name="Polireddy D.R."/>
            <person name="Antony A."/>
            <person name="Madhava Y.R."/>
            <person name="Sivakumar N."/>
        </authorList>
    </citation>
    <scope>NUCLEOTIDE SEQUENCE [LARGE SCALE GENOMIC DNA]</scope>
    <source>
        <strain evidence="5 6">YIM-C55.5</strain>
    </source>
</reference>
<dbReference type="GO" id="GO:0030288">
    <property type="term" value="C:outer membrane-bounded periplasmic space"/>
    <property type="evidence" value="ECO:0007669"/>
    <property type="project" value="TreeGrafter"/>
</dbReference>
<dbReference type="GO" id="GO:0071555">
    <property type="term" value="P:cell wall organization"/>
    <property type="evidence" value="ECO:0007669"/>
    <property type="project" value="UniProtKB-KW"/>
</dbReference>
<dbReference type="InterPro" id="IPR050695">
    <property type="entry name" value="N-acetylmuramoyl_amidase_3"/>
</dbReference>
<dbReference type="Proteomes" id="UP000012283">
    <property type="component" value="Unassembled WGS sequence"/>
</dbReference>
<feature type="domain" description="SH3b" evidence="4">
    <location>
        <begin position="26"/>
        <end position="88"/>
    </location>
</feature>
<dbReference type="SMART" id="SM00646">
    <property type="entry name" value="Ami_3"/>
    <property type="match status" value="1"/>
</dbReference>
<comment type="caution">
    <text evidence="5">The sequence shown here is derived from an EMBL/GenBank/DDBJ whole genome shotgun (WGS) entry which is preliminary data.</text>
</comment>
<dbReference type="EMBL" id="APML01000023">
    <property type="protein sequence ID" value="ENH97087.1"/>
    <property type="molecule type" value="Genomic_DNA"/>
</dbReference>
<evidence type="ECO:0000259" key="4">
    <source>
        <dbReference type="PROSITE" id="PS51781"/>
    </source>
</evidence>
<dbReference type="InterPro" id="IPR002508">
    <property type="entry name" value="MurNAc-LAA_cat"/>
</dbReference>
<dbReference type="SMART" id="SM00287">
    <property type="entry name" value="SH3b"/>
    <property type="match status" value="1"/>
</dbReference>
<sequence length="296" mass="32955">MGTKKMIAVIIVSISFIFSIATIIYAKEAEIEGTHLNVRSGPGSNYEMIDQVNPPESYNVLDQQGNWVQIDINSTEGWVHQDYVTISEDHEDTQQGSTTTPSSDADQSSNHQRSESISDKLIVIDPGHGGRDVGAIGASGNYESTYTLTTANVLKQRLEALGAEVILTRTEDRFIPLTSRVTIANTKQADLFLSLHYNSTPELPNVTGAGTYYYSDRDKQLAEDVQFFMVSQTGMNDRGVQQEDLQVLRTNHRPSLLLELGFISNQEEEHNIQSKAYLDQMSRGITKGIHQYFQSS</sequence>
<feature type="region of interest" description="Disordered" evidence="3">
    <location>
        <begin position="90"/>
        <end position="120"/>
    </location>
</feature>
<dbReference type="STRING" id="1308866.J416_07357"/>
<dbReference type="RefSeq" id="WP_003467410.1">
    <property type="nucleotide sequence ID" value="NZ_APML01000023.1"/>
</dbReference>
<dbReference type="Gene3D" id="2.30.30.40">
    <property type="entry name" value="SH3 Domains"/>
    <property type="match status" value="1"/>
</dbReference>
<evidence type="ECO:0000256" key="1">
    <source>
        <dbReference type="ARBA" id="ARBA00022801"/>
    </source>
</evidence>
<dbReference type="Pfam" id="PF01520">
    <property type="entry name" value="Amidase_3"/>
    <property type="match status" value="1"/>
</dbReference>
<dbReference type="eggNOG" id="COG0860">
    <property type="taxonomic scope" value="Bacteria"/>
</dbReference>
<evidence type="ECO:0000313" key="6">
    <source>
        <dbReference type="Proteomes" id="UP000012283"/>
    </source>
</evidence>
<protein>
    <submittedName>
        <fullName evidence="5">Putative N-acetylmuramoyl-L-alanine amidase</fullName>
    </submittedName>
</protein>
<dbReference type="SUPFAM" id="SSF53187">
    <property type="entry name" value="Zn-dependent exopeptidases"/>
    <property type="match status" value="1"/>
</dbReference>
<feature type="compositionally biased region" description="Polar residues" evidence="3">
    <location>
        <begin position="94"/>
        <end position="111"/>
    </location>
</feature>
<evidence type="ECO:0000256" key="3">
    <source>
        <dbReference type="SAM" id="MobiDB-lite"/>
    </source>
</evidence>
<keyword evidence="6" id="KW-1185">Reference proteome</keyword>
<organism evidence="5 6">
    <name type="scientific">Gracilibacillus halophilus YIM-C55.5</name>
    <dbReference type="NCBI Taxonomy" id="1308866"/>
    <lineage>
        <taxon>Bacteria</taxon>
        <taxon>Bacillati</taxon>
        <taxon>Bacillota</taxon>
        <taxon>Bacilli</taxon>
        <taxon>Bacillales</taxon>
        <taxon>Bacillaceae</taxon>
        <taxon>Gracilibacillus</taxon>
    </lineage>
</organism>